<comment type="caution">
    <text evidence="7">The sequence shown here is derived from an EMBL/GenBank/DDBJ whole genome shotgun (WGS) entry which is preliminary data.</text>
</comment>
<evidence type="ECO:0000256" key="1">
    <source>
        <dbReference type="ARBA" id="ARBA00004651"/>
    </source>
</evidence>
<sequence length="122" mass="12393">MLNSAASGRRLALRAAVYQTVAVLLVALVFLTRDGSWAVAALVGGGAVILGGALAARLALGNRVVGAGTALGRLFAAMILKWCVVVLALALALAGFELPPLPLLVGVVIATLAYVMTNSIRQ</sequence>
<protein>
    <recommendedName>
        <fullName evidence="9">ATP synthase I</fullName>
    </recommendedName>
</protein>
<name>A0A0R0CQC2_9GAMM</name>
<feature type="transmembrane region" description="Helical" evidence="6">
    <location>
        <begin position="12"/>
        <end position="31"/>
    </location>
</feature>
<dbReference type="Pfam" id="PF03899">
    <property type="entry name" value="ATP-synt_I"/>
    <property type="match status" value="1"/>
</dbReference>
<keyword evidence="8" id="KW-1185">Reference proteome</keyword>
<evidence type="ECO:0000256" key="3">
    <source>
        <dbReference type="ARBA" id="ARBA00022692"/>
    </source>
</evidence>
<evidence type="ECO:0000256" key="5">
    <source>
        <dbReference type="ARBA" id="ARBA00023136"/>
    </source>
</evidence>
<proteinExistence type="predicted"/>
<evidence type="ECO:0000256" key="4">
    <source>
        <dbReference type="ARBA" id="ARBA00022989"/>
    </source>
</evidence>
<feature type="transmembrane region" description="Helical" evidence="6">
    <location>
        <begin position="72"/>
        <end position="94"/>
    </location>
</feature>
<keyword evidence="4 6" id="KW-1133">Transmembrane helix</keyword>
<reference evidence="7 8" key="1">
    <citation type="submission" date="2015-05" db="EMBL/GenBank/DDBJ databases">
        <title>Genome sequencing and analysis of members of genus Stenotrophomonas.</title>
        <authorList>
            <person name="Patil P.P."/>
            <person name="Midha S."/>
            <person name="Patil P.B."/>
        </authorList>
    </citation>
    <scope>NUCLEOTIDE SEQUENCE [LARGE SCALE GENOMIC DNA]</scope>
    <source>
        <strain evidence="7 8">DSM 21858</strain>
    </source>
</reference>
<evidence type="ECO:0000313" key="8">
    <source>
        <dbReference type="Proteomes" id="UP000052052"/>
    </source>
</evidence>
<dbReference type="GO" id="GO:0005886">
    <property type="term" value="C:plasma membrane"/>
    <property type="evidence" value="ECO:0007669"/>
    <property type="project" value="UniProtKB-SubCell"/>
</dbReference>
<feature type="transmembrane region" description="Helical" evidence="6">
    <location>
        <begin position="37"/>
        <end position="60"/>
    </location>
</feature>
<comment type="subcellular location">
    <subcellularLocation>
        <location evidence="1">Cell membrane</location>
        <topology evidence="1">Multi-pass membrane protein</topology>
    </subcellularLocation>
</comment>
<evidence type="ECO:0008006" key="9">
    <source>
        <dbReference type="Google" id="ProtNLM"/>
    </source>
</evidence>
<dbReference type="Proteomes" id="UP000052052">
    <property type="component" value="Unassembled WGS sequence"/>
</dbReference>
<organism evidence="7 8">
    <name type="scientific">Pseudoxanthomonas dokdonensis</name>
    <dbReference type="NCBI Taxonomy" id="344882"/>
    <lineage>
        <taxon>Bacteria</taxon>
        <taxon>Pseudomonadati</taxon>
        <taxon>Pseudomonadota</taxon>
        <taxon>Gammaproteobacteria</taxon>
        <taxon>Lysobacterales</taxon>
        <taxon>Lysobacteraceae</taxon>
        <taxon>Pseudoxanthomonas</taxon>
    </lineage>
</organism>
<dbReference type="PATRIC" id="fig|344882.3.peg.1707"/>
<dbReference type="EMBL" id="LDJL01000002">
    <property type="protein sequence ID" value="KRG71648.1"/>
    <property type="molecule type" value="Genomic_DNA"/>
</dbReference>
<dbReference type="InterPro" id="IPR005598">
    <property type="entry name" value="ATP_synth_I"/>
</dbReference>
<dbReference type="AlphaFoldDB" id="A0A0R0CQC2"/>
<evidence type="ECO:0000256" key="2">
    <source>
        <dbReference type="ARBA" id="ARBA00022475"/>
    </source>
</evidence>
<accession>A0A0R0CQC2</accession>
<feature type="transmembrane region" description="Helical" evidence="6">
    <location>
        <begin position="100"/>
        <end position="117"/>
    </location>
</feature>
<evidence type="ECO:0000313" key="7">
    <source>
        <dbReference type="EMBL" id="KRG71648.1"/>
    </source>
</evidence>
<dbReference type="STRING" id="344882.ABB29_02500"/>
<keyword evidence="5 6" id="KW-0472">Membrane</keyword>
<keyword evidence="2" id="KW-1003">Cell membrane</keyword>
<gene>
    <name evidence="7" type="ORF">ABB29_02500</name>
</gene>
<dbReference type="RefSeq" id="WP_057657034.1">
    <property type="nucleotide sequence ID" value="NZ_LDJL01000002.1"/>
</dbReference>
<keyword evidence="3 6" id="KW-0812">Transmembrane</keyword>
<evidence type="ECO:0000256" key="6">
    <source>
        <dbReference type="SAM" id="Phobius"/>
    </source>
</evidence>